<keyword evidence="12 16" id="KW-0630">Potassium</keyword>
<dbReference type="EC" id="2.7.1.33" evidence="6 16"/>
<keyword evidence="10 16" id="KW-0418">Kinase</keyword>
<dbReference type="Gene3D" id="3.30.420.40">
    <property type="match status" value="2"/>
</dbReference>
<feature type="binding site" evidence="16">
    <location>
        <position position="124"/>
    </location>
    <ligand>
        <name>ATP</name>
        <dbReference type="ChEBI" id="CHEBI:30616"/>
    </ligand>
</feature>
<dbReference type="NCBIfam" id="TIGR00671">
    <property type="entry name" value="baf"/>
    <property type="match status" value="1"/>
</dbReference>
<evidence type="ECO:0000256" key="11">
    <source>
        <dbReference type="ARBA" id="ARBA00022840"/>
    </source>
</evidence>
<feature type="binding site" evidence="16">
    <location>
        <begin position="99"/>
        <end position="102"/>
    </location>
    <ligand>
        <name>substrate</name>
    </ligand>
</feature>
<dbReference type="PANTHER" id="PTHR34265:SF1">
    <property type="entry name" value="TYPE III PANTOTHENATE KINASE"/>
    <property type="match status" value="1"/>
</dbReference>
<reference evidence="17" key="1">
    <citation type="submission" date="2020-10" db="EMBL/GenBank/DDBJ databases">
        <title>Connecting structure to function with the recovery of over 1000 high-quality activated sludge metagenome-assembled genomes encoding full-length rRNA genes using long-read sequencing.</title>
        <authorList>
            <person name="Singleton C.M."/>
            <person name="Petriglieri F."/>
            <person name="Kristensen J.M."/>
            <person name="Kirkegaard R.H."/>
            <person name="Michaelsen T.Y."/>
            <person name="Andersen M.H."/>
            <person name="Karst S.M."/>
            <person name="Dueholm M.S."/>
            <person name="Nielsen P.H."/>
            <person name="Albertsen M."/>
        </authorList>
    </citation>
    <scope>NUCLEOTIDE SEQUENCE</scope>
    <source>
        <strain evidence="17">Bjer_18-Q3-R1-45_BAT3C.347</strain>
    </source>
</reference>
<comment type="cofactor">
    <cofactor evidence="16">
        <name>NH4(+)</name>
        <dbReference type="ChEBI" id="CHEBI:28938"/>
    </cofactor>
    <cofactor evidence="16">
        <name>K(+)</name>
        <dbReference type="ChEBI" id="CHEBI:29103"/>
    </cofactor>
    <text evidence="16">A monovalent cation. Ammonium or potassium.</text>
</comment>
<name>A0A9D7E520_9PROT</name>
<evidence type="ECO:0000313" key="17">
    <source>
        <dbReference type="EMBL" id="MBK6973947.1"/>
    </source>
</evidence>
<feature type="binding site" evidence="16">
    <location>
        <begin position="6"/>
        <end position="13"/>
    </location>
    <ligand>
        <name>ATP</name>
        <dbReference type="ChEBI" id="CHEBI:30616"/>
    </ligand>
</feature>
<dbReference type="InterPro" id="IPR043129">
    <property type="entry name" value="ATPase_NBD"/>
</dbReference>
<comment type="catalytic activity">
    <reaction evidence="1 16">
        <text>(R)-pantothenate + ATP = (R)-4'-phosphopantothenate + ADP + H(+)</text>
        <dbReference type="Rhea" id="RHEA:16373"/>
        <dbReference type="ChEBI" id="CHEBI:10986"/>
        <dbReference type="ChEBI" id="CHEBI:15378"/>
        <dbReference type="ChEBI" id="CHEBI:29032"/>
        <dbReference type="ChEBI" id="CHEBI:30616"/>
        <dbReference type="ChEBI" id="CHEBI:456216"/>
        <dbReference type="EC" id="2.7.1.33"/>
    </reaction>
</comment>
<keyword evidence="11 16" id="KW-0067">ATP-binding</keyword>
<keyword evidence="9 16" id="KW-0547">Nucleotide-binding</keyword>
<evidence type="ECO:0000256" key="7">
    <source>
        <dbReference type="ARBA" id="ARBA00022490"/>
    </source>
</evidence>
<sequence length="246" mass="25406">MMLCLDAGNSRIKWGIAAAMSGEWLARGAVDTAAPSALAAQLDAQAPLQQALACSVAGARLEATLVALLAERGISLNWLRSSASAHGVVNGYRDPAQLGADRWAALIGARGLHDGPAVVVMAGTATTIDLLDADGCFRGGLILPGFDLMRTVLAHNTAQLPLARGALVELPRTTDEAIVSGCLQAQAGAVERFFRPLAQDSRARCVLSGGAAALLAGVLALPLLRVDDLVLEGLRYAAFASTARMD</sequence>
<evidence type="ECO:0000256" key="14">
    <source>
        <dbReference type="ARBA" id="ARBA00038036"/>
    </source>
</evidence>
<dbReference type="Pfam" id="PF03309">
    <property type="entry name" value="Pan_kinase"/>
    <property type="match status" value="1"/>
</dbReference>
<evidence type="ECO:0000256" key="6">
    <source>
        <dbReference type="ARBA" id="ARBA00012102"/>
    </source>
</evidence>
<evidence type="ECO:0000256" key="13">
    <source>
        <dbReference type="ARBA" id="ARBA00022993"/>
    </source>
</evidence>
<evidence type="ECO:0000256" key="3">
    <source>
        <dbReference type="ARBA" id="ARBA00004496"/>
    </source>
</evidence>
<protein>
    <recommendedName>
        <fullName evidence="15 16">Type III pantothenate kinase</fullName>
        <ecNumber evidence="6 16">2.7.1.33</ecNumber>
    </recommendedName>
    <alternativeName>
        <fullName evidence="16">PanK-III</fullName>
    </alternativeName>
    <alternativeName>
        <fullName evidence="16">Pantothenic acid kinase</fullName>
    </alternativeName>
</protein>
<comment type="subcellular location">
    <subcellularLocation>
        <location evidence="3 16">Cytoplasm</location>
    </subcellularLocation>
</comment>
<keyword evidence="7 16" id="KW-0963">Cytoplasm</keyword>
<comment type="caution">
    <text evidence="17">The sequence shown here is derived from an EMBL/GenBank/DDBJ whole genome shotgun (WGS) entry which is preliminary data.</text>
</comment>
<accession>A0A9D7E520</accession>
<comment type="function">
    <text evidence="16">Catalyzes the phosphorylation of pantothenate (Pan), the first step in CoA biosynthesis.</text>
</comment>
<evidence type="ECO:0000256" key="10">
    <source>
        <dbReference type="ARBA" id="ARBA00022777"/>
    </source>
</evidence>
<evidence type="ECO:0000256" key="5">
    <source>
        <dbReference type="ARBA" id="ARBA00011738"/>
    </source>
</evidence>
<comment type="cofactor">
    <cofactor evidence="2">
        <name>K(+)</name>
        <dbReference type="ChEBI" id="CHEBI:29103"/>
    </cofactor>
</comment>
<evidence type="ECO:0000256" key="2">
    <source>
        <dbReference type="ARBA" id="ARBA00001958"/>
    </source>
</evidence>
<dbReference type="GO" id="GO:0015937">
    <property type="term" value="P:coenzyme A biosynthetic process"/>
    <property type="evidence" value="ECO:0007669"/>
    <property type="project" value="UniProtKB-UniRule"/>
</dbReference>
<comment type="subunit">
    <text evidence="5 16">Homodimer.</text>
</comment>
<dbReference type="HAMAP" id="MF_01274">
    <property type="entry name" value="Pantothen_kinase_3"/>
    <property type="match status" value="1"/>
</dbReference>
<dbReference type="EMBL" id="JADJEV010000004">
    <property type="protein sequence ID" value="MBK6973947.1"/>
    <property type="molecule type" value="Genomic_DNA"/>
</dbReference>
<feature type="active site" description="Proton acceptor" evidence="16">
    <location>
        <position position="101"/>
    </location>
</feature>
<dbReference type="CDD" id="cd24015">
    <property type="entry name" value="ASKHA_NBD_PanK-III"/>
    <property type="match status" value="1"/>
</dbReference>
<comment type="similarity">
    <text evidence="14 16">Belongs to the type III pantothenate kinase family.</text>
</comment>
<keyword evidence="13 16" id="KW-0173">Coenzyme A biosynthesis</keyword>
<dbReference type="Proteomes" id="UP000807785">
    <property type="component" value="Unassembled WGS sequence"/>
</dbReference>
<dbReference type="AlphaFoldDB" id="A0A9D7E520"/>
<evidence type="ECO:0000256" key="4">
    <source>
        <dbReference type="ARBA" id="ARBA00005225"/>
    </source>
</evidence>
<dbReference type="GO" id="GO:0004594">
    <property type="term" value="F:pantothenate kinase activity"/>
    <property type="evidence" value="ECO:0007669"/>
    <property type="project" value="UniProtKB-UniRule"/>
</dbReference>
<gene>
    <name evidence="16" type="primary">coaX</name>
    <name evidence="17" type="ORF">IPH26_13790</name>
</gene>
<evidence type="ECO:0000256" key="15">
    <source>
        <dbReference type="ARBA" id="ARBA00040883"/>
    </source>
</evidence>
<comment type="pathway">
    <text evidence="4 16">Cofactor biosynthesis; coenzyme A biosynthesis; CoA from (R)-pantothenate: step 1/5.</text>
</comment>
<evidence type="ECO:0000256" key="12">
    <source>
        <dbReference type="ARBA" id="ARBA00022958"/>
    </source>
</evidence>
<dbReference type="GO" id="GO:0005737">
    <property type="term" value="C:cytoplasm"/>
    <property type="evidence" value="ECO:0007669"/>
    <property type="project" value="UniProtKB-SubCell"/>
</dbReference>
<evidence type="ECO:0000313" key="18">
    <source>
        <dbReference type="Proteomes" id="UP000807785"/>
    </source>
</evidence>
<dbReference type="SUPFAM" id="SSF53067">
    <property type="entry name" value="Actin-like ATPase domain"/>
    <property type="match status" value="2"/>
</dbReference>
<proteinExistence type="inferred from homology"/>
<dbReference type="GO" id="GO:0005524">
    <property type="term" value="F:ATP binding"/>
    <property type="evidence" value="ECO:0007669"/>
    <property type="project" value="UniProtKB-UniRule"/>
</dbReference>
<evidence type="ECO:0000256" key="1">
    <source>
        <dbReference type="ARBA" id="ARBA00001206"/>
    </source>
</evidence>
<feature type="binding site" evidence="16">
    <location>
        <position position="92"/>
    </location>
    <ligand>
        <name>substrate</name>
    </ligand>
</feature>
<dbReference type="PANTHER" id="PTHR34265">
    <property type="entry name" value="TYPE III PANTOTHENATE KINASE"/>
    <property type="match status" value="1"/>
</dbReference>
<organism evidence="17 18">
    <name type="scientific">Candidatus Methylophosphatis roskildensis</name>
    <dbReference type="NCBI Taxonomy" id="2899263"/>
    <lineage>
        <taxon>Bacteria</taxon>
        <taxon>Pseudomonadati</taxon>
        <taxon>Pseudomonadota</taxon>
        <taxon>Betaproteobacteria</taxon>
        <taxon>Nitrosomonadales</taxon>
        <taxon>Sterolibacteriaceae</taxon>
        <taxon>Candidatus Methylophosphatis</taxon>
    </lineage>
</organism>
<evidence type="ECO:0000256" key="9">
    <source>
        <dbReference type="ARBA" id="ARBA00022741"/>
    </source>
</evidence>
<evidence type="ECO:0000256" key="8">
    <source>
        <dbReference type="ARBA" id="ARBA00022679"/>
    </source>
</evidence>
<evidence type="ECO:0000256" key="16">
    <source>
        <dbReference type="HAMAP-Rule" id="MF_01274"/>
    </source>
</evidence>
<keyword evidence="8 16" id="KW-0808">Transferase</keyword>
<feature type="binding site" evidence="16">
    <location>
        <position position="174"/>
    </location>
    <ligand>
        <name>substrate</name>
    </ligand>
</feature>
<comment type="caution">
    <text evidence="16">Lacks conserved residue(s) required for the propagation of feature annotation.</text>
</comment>
<dbReference type="InterPro" id="IPR004619">
    <property type="entry name" value="Type_III_PanK"/>
</dbReference>